<sequence>MKSLRAEGHKRKPMLKVRVRKQVERQKKRGKVYNVEQRLIYIPSKAELPDEVYILTPEELKEIAELIPQEKRPSWLAME</sequence>
<accession>A0AAE4NW75</accession>
<comment type="caution">
    <text evidence="1">The sequence shown here is derived from an EMBL/GenBank/DDBJ whole genome shotgun (WGS) entry which is preliminary data.</text>
</comment>
<keyword evidence="2" id="KW-1185">Reference proteome</keyword>
<dbReference type="RefSeq" id="WP_315342410.1">
    <property type="nucleotide sequence ID" value="NZ_JAVDZE010000003.1"/>
</dbReference>
<dbReference type="AlphaFoldDB" id="A0AAE4NW75"/>
<evidence type="ECO:0000313" key="2">
    <source>
        <dbReference type="Proteomes" id="UP001245683"/>
    </source>
</evidence>
<reference evidence="1 2" key="1">
    <citation type="submission" date="2023-08" db="EMBL/GenBank/DDBJ databases">
        <title>Draft genome sequence of Thermococcus waiotapuensis WT1T, a thermophilic sulphur-dependent archaeon from order Thermococcales.</title>
        <authorList>
            <person name="Manners S.H."/>
            <person name="Carere C.R."/>
            <person name="Dhami M.K."/>
            <person name="Dobson R.C.J."/>
            <person name="Stott M.B."/>
        </authorList>
    </citation>
    <scope>NUCLEOTIDE SEQUENCE [LARGE SCALE GENOMIC DNA]</scope>
    <source>
        <strain evidence="1 2">WT1</strain>
    </source>
</reference>
<protein>
    <submittedName>
        <fullName evidence="1">T26-17p</fullName>
    </submittedName>
</protein>
<proteinExistence type="predicted"/>
<evidence type="ECO:0000313" key="1">
    <source>
        <dbReference type="EMBL" id="MDV3104269.1"/>
    </source>
</evidence>
<name>A0AAE4NW75_9EURY</name>
<organism evidence="1 2">
    <name type="scientific">Thermococcus waiotapuensis</name>
    <dbReference type="NCBI Taxonomy" id="90909"/>
    <lineage>
        <taxon>Archaea</taxon>
        <taxon>Methanobacteriati</taxon>
        <taxon>Methanobacteriota</taxon>
        <taxon>Thermococci</taxon>
        <taxon>Thermococcales</taxon>
        <taxon>Thermococcaceae</taxon>
        <taxon>Thermococcus</taxon>
    </lineage>
</organism>
<gene>
    <name evidence="1" type="ORF">RBI02_06935</name>
</gene>
<dbReference type="Proteomes" id="UP001245683">
    <property type="component" value="Unassembled WGS sequence"/>
</dbReference>
<dbReference type="EMBL" id="JAVDZE010000003">
    <property type="protein sequence ID" value="MDV3104269.1"/>
    <property type="molecule type" value="Genomic_DNA"/>
</dbReference>